<dbReference type="EMBL" id="JX101641">
    <property type="protein sequence ID" value="AGC70592.1"/>
    <property type="molecule type" value="Genomic_DNA"/>
</dbReference>
<accession>V9M5D9</accession>
<name>V9M5D9_9GAMM</name>
<proteinExistence type="predicted"/>
<evidence type="ECO:0000313" key="1">
    <source>
        <dbReference type="EMBL" id="AGC70592.1"/>
    </source>
</evidence>
<sequence length="234" mass="26856">MTDLSKGFENGRLHVEKYNNPQCRGLRDYLQNTGSTYTRAYEGKISLKVADTFAKSEAIDTIRRLTEQQLPLPFNASFLLEQSSKIQSKIFSNQYPNSDKNLDEIYNKCASALASSAYSNADNYDRAIDYSKGEDKIYRPKITKIEQVCDREDFPALMEKARTNIKEFAYFRKLSTEKFLSKVNYQSINRLAEDMLQAGLDDGLINDQFLWNVYNAPNRGLKVGHLAPRCKINQ</sequence>
<geneLocation type="plasmid" evidence="1">
    <name>pM131-8</name>
</geneLocation>
<keyword evidence="1" id="KW-0614">Plasmid</keyword>
<protein>
    <submittedName>
        <fullName evidence="1">Uncharacterized protein</fullName>
    </submittedName>
</protein>
<dbReference type="AlphaFoldDB" id="V9M5D9"/>
<reference evidence="1" key="1">
    <citation type="submission" date="2012-05" db="EMBL/GenBank/DDBJ databases">
        <title>Sequencing and Analysis of an oxa-58 oxacillinase-encoding plasmid from Acinetobacter spp.</title>
        <authorList>
            <person name="Peng S.-M."/>
            <person name="Liao T.-L."/>
            <person name="Lin A.-C."/>
            <person name="Huang T.-W."/>
            <person name="Lauderdale T.-L."/>
            <person name="Chen Y.-T."/>
        </authorList>
    </citation>
    <scope>NUCLEOTIDE SEQUENCE</scope>
    <source>
        <strain evidence="1">M131</strain>
        <plasmid evidence="1">pM131-8</plasmid>
    </source>
</reference>
<organism evidence="1">
    <name type="scientific">Acinetobacter sp. M131</name>
    <dbReference type="NCBI Taxonomy" id="1280052"/>
    <lineage>
        <taxon>Bacteria</taxon>
        <taxon>Pseudomonadati</taxon>
        <taxon>Pseudomonadota</taxon>
        <taxon>Gammaproteobacteria</taxon>
        <taxon>Moraxellales</taxon>
        <taxon>Moraxellaceae</taxon>
        <taxon>Acinetobacter</taxon>
    </lineage>
</organism>